<reference evidence="1" key="1">
    <citation type="submission" date="2019-02" db="EMBL/GenBank/DDBJ databases">
        <authorList>
            <person name="Gruber-Vodicka R. H."/>
            <person name="Seah K. B. B."/>
        </authorList>
    </citation>
    <scope>NUCLEOTIDE SEQUENCE</scope>
    <source>
        <strain evidence="2">BECK_DK161</strain>
        <strain evidence="1">BECK_DK47</strain>
    </source>
</reference>
<dbReference type="AlphaFoldDB" id="A0A450TKQ0"/>
<sequence length="33" mass="3757">MTEIFSDHSQQASLGMHSRQALLGSHLWMMVNL</sequence>
<name>A0A450TKQ0_9GAMM</name>
<organism evidence="1">
    <name type="scientific">Candidatus Kentrum sp. DK</name>
    <dbReference type="NCBI Taxonomy" id="2126562"/>
    <lineage>
        <taxon>Bacteria</taxon>
        <taxon>Pseudomonadati</taxon>
        <taxon>Pseudomonadota</taxon>
        <taxon>Gammaproteobacteria</taxon>
        <taxon>Candidatus Kentrum</taxon>
    </lineage>
</organism>
<dbReference type="EMBL" id="CAADEX010000209">
    <property type="protein sequence ID" value="VFJ68239.1"/>
    <property type="molecule type" value="Genomic_DNA"/>
</dbReference>
<evidence type="ECO:0000313" key="1">
    <source>
        <dbReference type="EMBL" id="VFJ68239.1"/>
    </source>
</evidence>
<protein>
    <submittedName>
        <fullName evidence="1">Uncharacterized protein</fullName>
    </submittedName>
</protein>
<evidence type="ECO:0000313" key="2">
    <source>
        <dbReference type="EMBL" id="VFJ69619.1"/>
    </source>
</evidence>
<dbReference type="EMBL" id="CAADEY010000225">
    <property type="protein sequence ID" value="VFJ69619.1"/>
    <property type="molecule type" value="Genomic_DNA"/>
</dbReference>
<accession>A0A450TKQ0</accession>
<gene>
    <name evidence="1" type="ORF">BECKDK2373B_GA0170837_12094</name>
    <name evidence="2" type="ORF">BECKDK2373C_GA0170839_12253</name>
</gene>
<proteinExistence type="predicted"/>